<proteinExistence type="predicted"/>
<dbReference type="AlphaFoldDB" id="A0A5E4VY31"/>
<name>A0A5E4VY31_9BURK</name>
<evidence type="ECO:0000313" key="2">
    <source>
        <dbReference type="Proteomes" id="UP000396788"/>
    </source>
</evidence>
<reference evidence="1 2" key="1">
    <citation type="submission" date="2019-08" db="EMBL/GenBank/DDBJ databases">
        <authorList>
            <person name="Peeters C."/>
        </authorList>
    </citation>
    <scope>NUCLEOTIDE SEQUENCE [LARGE SCALE GENOMIC DNA]</scope>
    <source>
        <strain evidence="1 2">LMG 31107</strain>
    </source>
</reference>
<organism evidence="1 2">
    <name type="scientific">Pandoraea cepalis</name>
    <dbReference type="NCBI Taxonomy" id="2508294"/>
    <lineage>
        <taxon>Bacteria</taxon>
        <taxon>Pseudomonadati</taxon>
        <taxon>Pseudomonadota</taxon>
        <taxon>Betaproteobacteria</taxon>
        <taxon>Burkholderiales</taxon>
        <taxon>Burkholderiaceae</taxon>
        <taxon>Pandoraea</taxon>
    </lineage>
</organism>
<dbReference type="Proteomes" id="UP000396788">
    <property type="component" value="Unassembled WGS sequence"/>
</dbReference>
<evidence type="ECO:0000313" key="1">
    <source>
        <dbReference type="EMBL" id="VVE16449.1"/>
    </source>
</evidence>
<gene>
    <name evidence="1" type="ORF">PCE31107_02919</name>
</gene>
<dbReference type="RefSeq" id="WP_150609306.1">
    <property type="nucleotide sequence ID" value="NZ_CABPRY010000006.1"/>
</dbReference>
<dbReference type="EMBL" id="CABPRY010000006">
    <property type="protein sequence ID" value="VVE16449.1"/>
    <property type="molecule type" value="Genomic_DNA"/>
</dbReference>
<protein>
    <submittedName>
        <fullName evidence="1">Uncharacterized protein</fullName>
    </submittedName>
</protein>
<accession>A0A5E4VY31</accession>
<sequence length="252" mass="28083">MSIDQSEAVDLDVLVPLLLKRFRDRNNPNAGFPDSQIRAKLRDIGVVLRAGDFDKLALALRRTPIAPSAELLAQVRAQLGERKPTKPNIRLVADELGLSLTYRQRIGVYLHVVDRKTTTITDEVLADLRAKSAGWPLTRASIGNLAASLGYKLLRKDVDQVTRLLRLDAAQQHPVVMSRPTLELAKVLSKKAGVSIETVFLRALVDSALGMLDHQRFHFDPRGRDPLSVQHVRLRMQVIDPASFPREVEVAV</sequence>